<sequence>MVQAVSELGVSVGLLTALLVYYGWVRAGAQARAMGLDVHLFGYTTQDYLLLSISSLYGILFWIAVALLAGLWADRLVRERVDARVRASGSAQVARWARRGTWFFIGLAVAGWLLERTVRDSREAWILPFAMALCVLGAAWAAGLRRRVTARDRPPTAPRGQLLGAAALVSVVGLLVFWGTTAAAEETGRLMAQALQRDREDLPRAVVYSEEPLHVGLPGVGTEQVGTPDDPLHRYDRLRLLTLRGGRYFLLPEGWTVEHSTVLVLPDDGSVRLEYSR</sequence>
<dbReference type="Proteomes" id="UP000053512">
    <property type="component" value="Unassembled WGS sequence"/>
</dbReference>
<feature type="transmembrane region" description="Helical" evidence="1">
    <location>
        <begin position="55"/>
        <end position="75"/>
    </location>
</feature>
<comment type="caution">
    <text evidence="2">The sequence shown here is derived from an EMBL/GenBank/DDBJ whole genome shotgun (WGS) entry which is preliminary data.</text>
</comment>
<dbReference type="AlphaFoldDB" id="A0A0W8I3D6"/>
<evidence type="ECO:0000313" key="2">
    <source>
        <dbReference type="EMBL" id="KUG52243.1"/>
    </source>
</evidence>
<keyword evidence="1" id="KW-0812">Transmembrane</keyword>
<feature type="transmembrane region" description="Helical" evidence="1">
    <location>
        <begin position="96"/>
        <end position="113"/>
    </location>
</feature>
<dbReference type="EMBL" id="LQBK01000040">
    <property type="protein sequence ID" value="KUG52243.1"/>
    <property type="molecule type" value="Genomic_DNA"/>
</dbReference>
<reference evidence="3" key="1">
    <citation type="submission" date="2015-12" db="EMBL/GenBank/DDBJ databases">
        <authorList>
            <person name="Nair G.R."/>
            <person name="Kaur G."/>
            <person name="Mayilraj S."/>
        </authorList>
    </citation>
    <scope>NUCLEOTIDE SEQUENCE [LARGE SCALE GENOMIC DNA]</scope>
    <source>
        <strain evidence="3">CD08_4</strain>
    </source>
</reference>
<organism evidence="2 3">
    <name type="scientific">Kocuria rosea subsp. polaris</name>
    <dbReference type="NCBI Taxonomy" id="136273"/>
    <lineage>
        <taxon>Bacteria</taxon>
        <taxon>Bacillati</taxon>
        <taxon>Actinomycetota</taxon>
        <taxon>Actinomycetes</taxon>
        <taxon>Micrococcales</taxon>
        <taxon>Micrococcaceae</taxon>
        <taxon>Kocuria</taxon>
    </lineage>
</organism>
<gene>
    <name evidence="2" type="ORF">AVL61_07600</name>
</gene>
<feature type="transmembrane region" description="Helical" evidence="1">
    <location>
        <begin position="125"/>
        <end position="142"/>
    </location>
</feature>
<keyword evidence="1" id="KW-1133">Transmembrane helix</keyword>
<evidence type="ECO:0000313" key="3">
    <source>
        <dbReference type="Proteomes" id="UP000053512"/>
    </source>
</evidence>
<evidence type="ECO:0000256" key="1">
    <source>
        <dbReference type="SAM" id="Phobius"/>
    </source>
</evidence>
<proteinExistence type="predicted"/>
<accession>A0A0W8I3D6</accession>
<feature type="transmembrane region" description="Helical" evidence="1">
    <location>
        <begin position="162"/>
        <end position="180"/>
    </location>
</feature>
<keyword evidence="1" id="KW-0472">Membrane</keyword>
<protein>
    <submittedName>
        <fullName evidence="2">Uncharacterized protein</fullName>
    </submittedName>
</protein>
<name>A0A0W8I3D6_KOCRO</name>